<evidence type="ECO:0000313" key="4">
    <source>
        <dbReference type="Proteomes" id="UP001278500"/>
    </source>
</evidence>
<feature type="transmembrane region" description="Helical" evidence="2">
    <location>
        <begin position="268"/>
        <end position="294"/>
    </location>
</feature>
<dbReference type="PANTHER" id="PTHR34586:SF3">
    <property type="entry name" value="FOLLISTATIN-LIKE DOMAIN-CONTAINING PROTEIN"/>
    <property type="match status" value="1"/>
</dbReference>
<dbReference type="GeneID" id="87859091"/>
<keyword evidence="2" id="KW-1133">Transmembrane helix</keyword>
<feature type="compositionally biased region" description="Basic and acidic residues" evidence="1">
    <location>
        <begin position="1"/>
        <end position="10"/>
    </location>
</feature>
<feature type="region of interest" description="Disordered" evidence="1">
    <location>
        <begin position="1"/>
        <end position="89"/>
    </location>
</feature>
<dbReference type="PANTHER" id="PTHR34586">
    <property type="entry name" value="SPERACT/SCAVENGER RECEPTOR DOMAIN-CONTAINING PROTEIN"/>
    <property type="match status" value="1"/>
</dbReference>
<gene>
    <name evidence="3" type="ORF">B0H65DRAFT_211644</name>
</gene>
<dbReference type="AlphaFoldDB" id="A0AAE0MS28"/>
<organism evidence="3 4">
    <name type="scientific">Neurospora tetraspora</name>
    <dbReference type="NCBI Taxonomy" id="94610"/>
    <lineage>
        <taxon>Eukaryota</taxon>
        <taxon>Fungi</taxon>
        <taxon>Dikarya</taxon>
        <taxon>Ascomycota</taxon>
        <taxon>Pezizomycotina</taxon>
        <taxon>Sordariomycetes</taxon>
        <taxon>Sordariomycetidae</taxon>
        <taxon>Sordariales</taxon>
        <taxon>Sordariaceae</taxon>
        <taxon>Neurospora</taxon>
    </lineage>
</organism>
<evidence type="ECO:0000313" key="3">
    <source>
        <dbReference type="EMBL" id="KAK3345665.1"/>
    </source>
</evidence>
<protein>
    <submittedName>
        <fullName evidence="3">Uncharacterized protein</fullName>
    </submittedName>
</protein>
<dbReference type="SUPFAM" id="SSF50685">
    <property type="entry name" value="Barwin-like endoglucanases"/>
    <property type="match status" value="1"/>
</dbReference>
<feature type="region of interest" description="Disordered" evidence="1">
    <location>
        <begin position="146"/>
        <end position="185"/>
    </location>
</feature>
<reference evidence="3" key="2">
    <citation type="submission" date="2023-06" db="EMBL/GenBank/DDBJ databases">
        <authorList>
            <consortium name="Lawrence Berkeley National Laboratory"/>
            <person name="Haridas S."/>
            <person name="Hensen N."/>
            <person name="Bonometti L."/>
            <person name="Westerberg I."/>
            <person name="Brannstrom I.O."/>
            <person name="Guillou S."/>
            <person name="Cros-Aarteil S."/>
            <person name="Calhoun S."/>
            <person name="Kuo A."/>
            <person name="Mondo S."/>
            <person name="Pangilinan J."/>
            <person name="Riley R."/>
            <person name="Labutti K."/>
            <person name="Andreopoulos B."/>
            <person name="Lipzen A."/>
            <person name="Chen C."/>
            <person name="Yanf M."/>
            <person name="Daum C."/>
            <person name="Ng V."/>
            <person name="Clum A."/>
            <person name="Steindorff A."/>
            <person name="Ohm R."/>
            <person name="Martin F."/>
            <person name="Silar P."/>
            <person name="Natvig D."/>
            <person name="Lalanne C."/>
            <person name="Gautier V."/>
            <person name="Ament-Velasquez S.L."/>
            <person name="Kruys A."/>
            <person name="Hutchinson M.I."/>
            <person name="Powell A.J."/>
            <person name="Barry K."/>
            <person name="Miller A.N."/>
            <person name="Grigoriev I.V."/>
            <person name="Debuchy R."/>
            <person name="Gladieux P."/>
            <person name="Thoren M.H."/>
            <person name="Johannesson H."/>
        </authorList>
    </citation>
    <scope>NUCLEOTIDE SEQUENCE</scope>
    <source>
        <strain evidence="3">CBS 560.94</strain>
    </source>
</reference>
<evidence type="ECO:0000256" key="2">
    <source>
        <dbReference type="SAM" id="Phobius"/>
    </source>
</evidence>
<proteinExistence type="predicted"/>
<dbReference type="Gene3D" id="2.40.40.10">
    <property type="entry name" value="RlpA-like domain"/>
    <property type="match status" value="1"/>
</dbReference>
<keyword evidence="2" id="KW-0812">Transmembrane</keyword>
<dbReference type="RefSeq" id="XP_062682278.1">
    <property type="nucleotide sequence ID" value="XM_062821937.1"/>
</dbReference>
<dbReference type="InterPro" id="IPR036908">
    <property type="entry name" value="RlpA-like_sf"/>
</dbReference>
<comment type="caution">
    <text evidence="3">The sequence shown here is derived from an EMBL/GenBank/DDBJ whole genome shotgun (WGS) entry which is preliminary data.</text>
</comment>
<dbReference type="EMBL" id="JAUEPP010000004">
    <property type="protein sequence ID" value="KAK3345665.1"/>
    <property type="molecule type" value="Genomic_DNA"/>
</dbReference>
<evidence type="ECO:0000256" key="1">
    <source>
        <dbReference type="SAM" id="MobiDB-lite"/>
    </source>
</evidence>
<dbReference type="InterPro" id="IPR053097">
    <property type="entry name" value="Prespore_vesicle_assoc"/>
</dbReference>
<sequence>MASNPPERDLPIPLPSPLQSHPPDFPSYSRADADPEPVSPISSIFPMSPVPTRPGQAAGLRMVSPSPAPTAVSSRPLPSLPPLDTSQDAVGQEPSYIANTRHQVEQRIRYLPEWETPRNPPKRSKLHQTRNLLSSIPFFEARKQPSFVKKQHKPRSRSVPSLFSLMDPPVAGEKDEALSPSDQHGVNGAGWRKSLGFGYGRNSFAGLDPERHGEGGILPTHTVTTLGSIPNPPPAPRLTHKERVRNWVNRRLLPPEKQYPFNLNRRRFYLFVLLPLLLLLLLGLALGLGLGLGLKKKDDDSDLPIPPPLGEDPPLTVHQATFTYYSPSNSTGACGYNINNNEVVVAISYKIWDEAAKRAAHLLPQELQYSSLNSDPNKNPLCGKVIWIGQHGDLQGDDWVQARVADRCGPDRCPEAEDMDLTVGAFETVYNVGMRRINSDVGHEEDDGKEGWWAWAAEENVTG</sequence>
<feature type="compositionally biased region" description="Low complexity" evidence="1">
    <location>
        <begin position="63"/>
        <end position="77"/>
    </location>
</feature>
<dbReference type="CDD" id="cd22191">
    <property type="entry name" value="DPBB_RlpA_EXP_N-like"/>
    <property type="match status" value="1"/>
</dbReference>
<keyword evidence="2" id="KW-0472">Membrane</keyword>
<keyword evidence="4" id="KW-1185">Reference proteome</keyword>
<name>A0AAE0MS28_9PEZI</name>
<reference evidence="3" key="1">
    <citation type="journal article" date="2023" name="Mol. Phylogenet. Evol.">
        <title>Genome-scale phylogeny and comparative genomics of the fungal order Sordariales.</title>
        <authorList>
            <person name="Hensen N."/>
            <person name="Bonometti L."/>
            <person name="Westerberg I."/>
            <person name="Brannstrom I.O."/>
            <person name="Guillou S."/>
            <person name="Cros-Aarteil S."/>
            <person name="Calhoun S."/>
            <person name="Haridas S."/>
            <person name="Kuo A."/>
            <person name="Mondo S."/>
            <person name="Pangilinan J."/>
            <person name="Riley R."/>
            <person name="LaButti K."/>
            <person name="Andreopoulos B."/>
            <person name="Lipzen A."/>
            <person name="Chen C."/>
            <person name="Yan M."/>
            <person name="Daum C."/>
            <person name="Ng V."/>
            <person name="Clum A."/>
            <person name="Steindorff A."/>
            <person name="Ohm R.A."/>
            <person name="Martin F."/>
            <person name="Silar P."/>
            <person name="Natvig D.O."/>
            <person name="Lalanne C."/>
            <person name="Gautier V."/>
            <person name="Ament-Velasquez S.L."/>
            <person name="Kruys A."/>
            <person name="Hutchinson M.I."/>
            <person name="Powell A.J."/>
            <person name="Barry K."/>
            <person name="Miller A.N."/>
            <person name="Grigoriev I.V."/>
            <person name="Debuchy R."/>
            <person name="Gladieux P."/>
            <person name="Hiltunen Thoren M."/>
            <person name="Johannesson H."/>
        </authorList>
    </citation>
    <scope>NUCLEOTIDE SEQUENCE</scope>
    <source>
        <strain evidence="3">CBS 560.94</strain>
    </source>
</reference>
<accession>A0AAE0MS28</accession>
<dbReference type="Proteomes" id="UP001278500">
    <property type="component" value="Unassembled WGS sequence"/>
</dbReference>